<dbReference type="RefSeq" id="WP_278099693.1">
    <property type="nucleotide sequence ID" value="NZ_CP091092.1"/>
</dbReference>
<dbReference type="AlphaFoldDB" id="A0AAF0FRS7"/>
<dbReference type="Pfam" id="PF24336">
    <property type="entry name" value="DUF7504"/>
    <property type="match status" value="1"/>
</dbReference>
<dbReference type="KEGG" id="manq:L1994_00210"/>
<evidence type="ECO:0008006" key="3">
    <source>
        <dbReference type="Google" id="ProtNLM"/>
    </source>
</evidence>
<dbReference type="InterPro" id="IPR055927">
    <property type="entry name" value="DUF7504"/>
</dbReference>
<dbReference type="Gene3D" id="3.40.50.300">
    <property type="entry name" value="P-loop containing nucleotide triphosphate hydrolases"/>
    <property type="match status" value="1"/>
</dbReference>
<organism evidence="1 2">
    <name type="scientific">Methanomicrobium antiquum</name>
    <dbReference type="NCBI Taxonomy" id="487686"/>
    <lineage>
        <taxon>Archaea</taxon>
        <taxon>Methanobacteriati</taxon>
        <taxon>Methanobacteriota</taxon>
        <taxon>Stenosarchaea group</taxon>
        <taxon>Methanomicrobia</taxon>
        <taxon>Methanomicrobiales</taxon>
        <taxon>Methanomicrobiaceae</taxon>
        <taxon>Methanomicrobium</taxon>
    </lineage>
</organism>
<dbReference type="GeneID" id="79948772"/>
<evidence type="ECO:0000313" key="1">
    <source>
        <dbReference type="EMBL" id="WFN36856.1"/>
    </source>
</evidence>
<proteinExistence type="predicted"/>
<name>A0AAF0FRS7_9EURY</name>
<protein>
    <recommendedName>
        <fullName evidence="3">KaiC-like domain-containing protein</fullName>
    </recommendedName>
</protein>
<dbReference type="Proteomes" id="UP001218895">
    <property type="component" value="Chromosome"/>
</dbReference>
<evidence type="ECO:0000313" key="2">
    <source>
        <dbReference type="Proteomes" id="UP001218895"/>
    </source>
</evidence>
<dbReference type="EMBL" id="CP091092">
    <property type="protein sequence ID" value="WFN36856.1"/>
    <property type="molecule type" value="Genomic_DNA"/>
</dbReference>
<reference evidence="1" key="1">
    <citation type="submission" date="2022-01" db="EMBL/GenBank/DDBJ databases">
        <title>Complete genome of Methanomicrobium antiquum DSM 21220.</title>
        <authorList>
            <person name="Chen S.-C."/>
            <person name="You Y.-T."/>
            <person name="Zhou Y.-Z."/>
            <person name="Lai M.-C."/>
        </authorList>
    </citation>
    <scope>NUCLEOTIDE SEQUENCE</scope>
    <source>
        <strain evidence="1">DSM 21220</strain>
    </source>
</reference>
<sequence length="183" mass="20279">MSDLNSAMDNCGKGRIILSMTSAEKLTDASYDIVKNAVNAGHRTIVITVNNPSPLIKDQYRKQGLDISNIFFIDAITKYALGSLPEDIDNAVFVSNPSNLTDIGIILTEMLKGNADEKTCVVVDSINTMLIYLPTPTLTKFIHFLSSKLRLMKCCGYYLTVKDGIDPMLMMQLKTFSDEIIEI</sequence>
<gene>
    <name evidence="1" type="ORF">L1994_00210</name>
</gene>
<dbReference type="InterPro" id="IPR027417">
    <property type="entry name" value="P-loop_NTPase"/>
</dbReference>
<keyword evidence="2" id="KW-1185">Reference proteome</keyword>
<accession>A0AAF0FRS7</accession>